<dbReference type="Pfam" id="PF13963">
    <property type="entry name" value="Transpos_assoc"/>
    <property type="match status" value="1"/>
</dbReference>
<reference evidence="3 4" key="1">
    <citation type="journal article" date="2018" name="Mol. Plant">
        <title>The genome of Artemisia annua provides insight into the evolution of Asteraceae family and artemisinin biosynthesis.</title>
        <authorList>
            <person name="Shen Q."/>
            <person name="Zhang L."/>
            <person name="Liao Z."/>
            <person name="Wang S."/>
            <person name="Yan T."/>
            <person name="Shi P."/>
            <person name="Liu M."/>
            <person name="Fu X."/>
            <person name="Pan Q."/>
            <person name="Wang Y."/>
            <person name="Lv Z."/>
            <person name="Lu X."/>
            <person name="Zhang F."/>
            <person name="Jiang W."/>
            <person name="Ma Y."/>
            <person name="Chen M."/>
            <person name="Hao X."/>
            <person name="Li L."/>
            <person name="Tang Y."/>
            <person name="Lv G."/>
            <person name="Zhou Y."/>
            <person name="Sun X."/>
            <person name="Brodelius P.E."/>
            <person name="Rose J.K.C."/>
            <person name="Tang K."/>
        </authorList>
    </citation>
    <scope>NUCLEOTIDE SEQUENCE [LARGE SCALE GENOMIC DNA]</scope>
    <source>
        <strain evidence="4">cv. Huhao1</strain>
        <tissue evidence="3">Leaf</tissue>
    </source>
</reference>
<gene>
    <name evidence="3" type="ORF">CTI12_AA302910</name>
</gene>
<dbReference type="AlphaFoldDB" id="A0A2U1N5T1"/>
<protein>
    <recommendedName>
        <fullName evidence="2">Transposase-associated domain-containing protein</fullName>
    </recommendedName>
</protein>
<sequence>MANNGKGKSIYIGTEEEEWDKVLSNSYLLDLVLEGYGGEPIEEHGSYKQIPPKFRKQILTWLRKQNGYYEMLLARSQILEEGADFSLANITKENVVTANLEGGVVTGNTSFKGLVIAGAAELAHQVNDSKPKLIITVDQLVHKVNAFNIPIIDLNCLDQTVNNNTIYSLRMDKSWMHIVHRLTDPRYEIGMNEFLRFAYRYKNKSVEIHCPCKICNNFRDHKKSIVYKHLMQNGISTSYDEWTRHGESCDVSDDSDNHLINEHKLKLEEENCNNINELHDKRFASWLQQRVNNCPESFDSEIRVLSHGPFSVNAYSGCMVNGYKFHTQSREMNRKTQNSGVVVPGNYGTNTIDFYGILQEVLEVEYLGQNKRVLVFKCKWFRVSDVTGLQIDKESGTLTMERVVEKPKGPLEALQAKLKMDGLAQPAASKGVSKRSHHQNSSTSWIGVASTCESGDPSIRESGGPGTRGPGGLSTRWPGGASTREPGGPCNRKPGGPSTCEPGDPSIRESGGPGTRWPASTREPGGITSHGPGGSCIREPGGPSTRGPNGIFKRSDLQKSFTRSDPPHHQPIQKRKSYNWLENEENRNSFSSCQSPVTVRNQGEEDEQEGTHEIDYAQTETNTSDDEHEENIGSTSHGMTVTRKESRALGETRKSRASKRNLVFEVDECSGKIVGEDAQRFITKGGCVMRKFAKLDGTTWKKQPDSLKKDIITKTVENSNYDETCDVMIYAMQKQLASQHKNKQYKLHLHFKKYPSKEVAMTHPPDGVQTNDWVTLCERFASEAFQEISARNKKNRSFNELPPAVGTHSTARRVDANALRIEEAESTLTPAEICLKQLKHIPGHGKGRSASTRNFWAMKR</sequence>
<evidence type="ECO:0000256" key="1">
    <source>
        <dbReference type="SAM" id="MobiDB-lite"/>
    </source>
</evidence>
<feature type="domain" description="Transposase-associated" evidence="2">
    <location>
        <begin position="173"/>
        <end position="247"/>
    </location>
</feature>
<feature type="compositionally biased region" description="Basic and acidic residues" evidence="1">
    <location>
        <begin position="642"/>
        <end position="654"/>
    </location>
</feature>
<accession>A0A2U1N5T1</accession>
<evidence type="ECO:0000259" key="2">
    <source>
        <dbReference type="Pfam" id="PF13963"/>
    </source>
</evidence>
<evidence type="ECO:0000313" key="3">
    <source>
        <dbReference type="EMBL" id="PWA68837.1"/>
    </source>
</evidence>
<name>A0A2U1N5T1_ARTAN</name>
<dbReference type="EMBL" id="PKPP01003558">
    <property type="protein sequence ID" value="PWA68837.1"/>
    <property type="molecule type" value="Genomic_DNA"/>
</dbReference>
<feature type="region of interest" description="Disordered" evidence="1">
    <location>
        <begin position="425"/>
        <end position="657"/>
    </location>
</feature>
<comment type="caution">
    <text evidence="3">The sequence shown here is derived from an EMBL/GenBank/DDBJ whole genome shotgun (WGS) entry which is preliminary data.</text>
</comment>
<dbReference type="InterPro" id="IPR029480">
    <property type="entry name" value="Transpos_assoc"/>
</dbReference>
<keyword evidence="4" id="KW-1185">Reference proteome</keyword>
<organism evidence="3 4">
    <name type="scientific">Artemisia annua</name>
    <name type="common">Sweet wormwood</name>
    <dbReference type="NCBI Taxonomy" id="35608"/>
    <lineage>
        <taxon>Eukaryota</taxon>
        <taxon>Viridiplantae</taxon>
        <taxon>Streptophyta</taxon>
        <taxon>Embryophyta</taxon>
        <taxon>Tracheophyta</taxon>
        <taxon>Spermatophyta</taxon>
        <taxon>Magnoliopsida</taxon>
        <taxon>eudicotyledons</taxon>
        <taxon>Gunneridae</taxon>
        <taxon>Pentapetalae</taxon>
        <taxon>asterids</taxon>
        <taxon>campanulids</taxon>
        <taxon>Asterales</taxon>
        <taxon>Asteraceae</taxon>
        <taxon>Asteroideae</taxon>
        <taxon>Anthemideae</taxon>
        <taxon>Artemisiinae</taxon>
        <taxon>Artemisia</taxon>
    </lineage>
</organism>
<evidence type="ECO:0000313" key="4">
    <source>
        <dbReference type="Proteomes" id="UP000245207"/>
    </source>
</evidence>
<dbReference type="Proteomes" id="UP000245207">
    <property type="component" value="Unassembled WGS sequence"/>
</dbReference>
<dbReference type="PANTHER" id="PTHR48258:SF3">
    <property type="entry name" value="FK506-BINDING PROTEIN 4-LIKE ISOFORM X1"/>
    <property type="match status" value="1"/>
</dbReference>
<proteinExistence type="predicted"/>
<feature type="compositionally biased region" description="Gly residues" evidence="1">
    <location>
        <begin position="463"/>
        <end position="472"/>
    </location>
</feature>
<dbReference type="PANTHER" id="PTHR48258">
    <property type="entry name" value="DUF4218 DOMAIN-CONTAINING PROTEIN-RELATED"/>
    <property type="match status" value="1"/>
</dbReference>
<dbReference type="OrthoDB" id="1921870at2759"/>
<feature type="compositionally biased region" description="Polar residues" evidence="1">
    <location>
        <begin position="588"/>
        <end position="601"/>
    </location>
</feature>